<dbReference type="InterPro" id="IPR001296">
    <property type="entry name" value="Glyco_trans_1"/>
</dbReference>
<evidence type="ECO:0000313" key="4">
    <source>
        <dbReference type="EMBL" id="OGD78135.1"/>
    </source>
</evidence>
<evidence type="ECO:0000313" key="5">
    <source>
        <dbReference type="Proteomes" id="UP000176682"/>
    </source>
</evidence>
<dbReference type="Gene3D" id="3.40.50.2000">
    <property type="entry name" value="Glycogen Phosphorylase B"/>
    <property type="match status" value="2"/>
</dbReference>
<dbReference type="Pfam" id="PF13439">
    <property type="entry name" value="Glyco_transf_4"/>
    <property type="match status" value="1"/>
</dbReference>
<dbReference type="Pfam" id="PF00534">
    <property type="entry name" value="Glycos_transf_1"/>
    <property type="match status" value="1"/>
</dbReference>
<dbReference type="EMBL" id="MFAM01000058">
    <property type="protein sequence ID" value="OGD78135.1"/>
    <property type="molecule type" value="Genomic_DNA"/>
</dbReference>
<evidence type="ECO:0000259" key="2">
    <source>
        <dbReference type="Pfam" id="PF00534"/>
    </source>
</evidence>
<dbReference type="PANTHER" id="PTHR46401">
    <property type="entry name" value="GLYCOSYLTRANSFERASE WBBK-RELATED"/>
    <property type="match status" value="1"/>
</dbReference>
<accession>A0A1F5FEM0</accession>
<name>A0A1F5FEM0_9BACT</name>
<dbReference type="Proteomes" id="UP000176682">
    <property type="component" value="Unassembled WGS sequence"/>
</dbReference>
<gene>
    <name evidence="4" type="ORF">A2368_01710</name>
</gene>
<evidence type="ECO:0008006" key="6">
    <source>
        <dbReference type="Google" id="ProtNLM"/>
    </source>
</evidence>
<protein>
    <recommendedName>
        <fullName evidence="6">Glycosyl transferase family 1 domain-containing protein</fullName>
    </recommendedName>
</protein>
<organism evidence="4 5">
    <name type="scientific">Candidatus Collierbacteria bacterium RIFOXYB1_FULL_49_13</name>
    <dbReference type="NCBI Taxonomy" id="1817728"/>
    <lineage>
        <taxon>Bacteria</taxon>
        <taxon>Candidatus Collieribacteriota</taxon>
    </lineage>
</organism>
<comment type="caution">
    <text evidence="4">The sequence shown here is derived from an EMBL/GenBank/DDBJ whole genome shotgun (WGS) entry which is preliminary data.</text>
</comment>
<dbReference type="PANTHER" id="PTHR46401:SF2">
    <property type="entry name" value="GLYCOSYLTRANSFERASE WBBK-RELATED"/>
    <property type="match status" value="1"/>
</dbReference>
<dbReference type="CDD" id="cd03801">
    <property type="entry name" value="GT4_PimA-like"/>
    <property type="match status" value="1"/>
</dbReference>
<evidence type="ECO:0000256" key="1">
    <source>
        <dbReference type="ARBA" id="ARBA00022679"/>
    </source>
</evidence>
<dbReference type="InterPro" id="IPR028098">
    <property type="entry name" value="Glyco_trans_4-like_N"/>
</dbReference>
<keyword evidence="1" id="KW-0808">Transferase</keyword>
<dbReference type="GO" id="GO:0016757">
    <property type="term" value="F:glycosyltransferase activity"/>
    <property type="evidence" value="ECO:0007669"/>
    <property type="project" value="InterPro"/>
</dbReference>
<dbReference type="AlphaFoldDB" id="A0A1F5FEM0"/>
<reference evidence="4 5" key="1">
    <citation type="journal article" date="2016" name="Nat. Commun.">
        <title>Thousands of microbial genomes shed light on interconnected biogeochemical processes in an aquifer system.</title>
        <authorList>
            <person name="Anantharaman K."/>
            <person name="Brown C.T."/>
            <person name="Hug L.A."/>
            <person name="Sharon I."/>
            <person name="Castelle C.J."/>
            <person name="Probst A.J."/>
            <person name="Thomas B.C."/>
            <person name="Singh A."/>
            <person name="Wilkins M.J."/>
            <person name="Karaoz U."/>
            <person name="Brodie E.L."/>
            <person name="Williams K.H."/>
            <person name="Hubbard S.S."/>
            <person name="Banfield J.F."/>
        </authorList>
    </citation>
    <scope>NUCLEOTIDE SEQUENCE [LARGE SCALE GENOMIC DNA]</scope>
</reference>
<dbReference type="SUPFAM" id="SSF53756">
    <property type="entry name" value="UDP-Glycosyltransferase/glycogen phosphorylase"/>
    <property type="match status" value="1"/>
</dbReference>
<evidence type="ECO:0000259" key="3">
    <source>
        <dbReference type="Pfam" id="PF13439"/>
    </source>
</evidence>
<feature type="domain" description="Glycosyltransferase subfamily 4-like N-terminal" evidence="3">
    <location>
        <begin position="12"/>
        <end position="191"/>
    </location>
</feature>
<sequence>MKIAIFHNLPSGGAKRYLYEVCSKLKEKHFEIDEYTISTASTYKNLKSFTSNKHVYPYHTKHLLPVQIGRLLHVYKSLHKKIARDIDSQKYDFVLVNHDFLTKSPYILKYLKTKTLYICHEPQREFYEDPRYLAPYLKNRITNFIRLPIKYVDISNGSQAKVIISNSKYSRARLKEVYGNKSIYTVYPGVDRKIFKVSKHVIKKKGTILSIGALNPIKGHDFIIQAIGKLNTKTKLSLTIIGSGTSDEKDKLYKLAAKNKVKMTIKSNTSDQELVKLYRSSHIFAHGAYFEPFGLAALEAISCNTPVIAVNEGGVGEIVKHKINGMLSKRDINEFASHIEKALTTKFGSISQTVADFSWNNCANDIIRISKKL</sequence>
<proteinExistence type="predicted"/>
<feature type="domain" description="Glycosyl transferase family 1" evidence="2">
    <location>
        <begin position="199"/>
        <end position="345"/>
    </location>
</feature>